<dbReference type="EMBL" id="HG689261">
    <property type="protein sequence ID" value="CDI73947.1"/>
    <property type="molecule type" value="Genomic_DNA"/>
</dbReference>
<feature type="region of interest" description="Disordered" evidence="1">
    <location>
        <begin position="87"/>
        <end position="109"/>
    </location>
</feature>
<feature type="compositionally biased region" description="Low complexity" evidence="1">
    <location>
        <begin position="160"/>
        <end position="179"/>
    </location>
</feature>
<keyword evidence="3" id="KW-1185">Reference proteome</keyword>
<sequence>MAALLHLSRLRQALLSSARDAGEVLSKAFRADEASRVSQVVASFLDCPRTAPDGETAQPTASTANQGSSQVFIQSADIQTANYASERSKMATNTPSCEPPFEPSASASEGFAELRTTKNSSRTLDSRLEESEGWFLTDMISGCEEGSLHAQRIRNGTNSSGGSSVGSSSPSRDRGSMVMVSSVESLVSAEGDADDIDCLSSGGSSKDGEDNQSRIIAPISTSAGCSSVGEATKADAVAVAADLEQQTEQAIVPLLSELGRQYGDEAIYAISRKPAFGIKRFYMIEAGHGWSSYQSLEHLLRFLGETVKVFGAGHLRTTKFLLPVEEAEGFLDELQKIAPYSLKDFVSAAKAGIRSYEYGLISEQPQQQPEKLQPQQQEQPVYTVLVLRRWHSHLG</sequence>
<evidence type="ECO:0000313" key="2">
    <source>
        <dbReference type="EMBL" id="CDI73947.1"/>
    </source>
</evidence>
<dbReference type="VEuPathDB" id="ToxoDB:EPH_0001030"/>
<feature type="compositionally biased region" description="Polar residues" evidence="1">
    <location>
        <begin position="57"/>
        <end position="69"/>
    </location>
</feature>
<name>U6G370_9EIME</name>
<evidence type="ECO:0000313" key="3">
    <source>
        <dbReference type="Proteomes" id="UP000018201"/>
    </source>
</evidence>
<organism evidence="2 3">
    <name type="scientific">Eimeria praecox</name>
    <dbReference type="NCBI Taxonomy" id="51316"/>
    <lineage>
        <taxon>Eukaryota</taxon>
        <taxon>Sar</taxon>
        <taxon>Alveolata</taxon>
        <taxon>Apicomplexa</taxon>
        <taxon>Conoidasida</taxon>
        <taxon>Coccidia</taxon>
        <taxon>Eucoccidiorida</taxon>
        <taxon>Eimeriorina</taxon>
        <taxon>Eimeriidae</taxon>
        <taxon>Eimeria</taxon>
    </lineage>
</organism>
<evidence type="ECO:0000256" key="1">
    <source>
        <dbReference type="SAM" id="MobiDB-lite"/>
    </source>
</evidence>
<feature type="compositionally biased region" description="Polar residues" evidence="1">
    <location>
        <begin position="87"/>
        <end position="96"/>
    </location>
</feature>
<reference evidence="2" key="2">
    <citation type="submission" date="2013-10" db="EMBL/GenBank/DDBJ databases">
        <authorList>
            <person name="Aslett M."/>
        </authorList>
    </citation>
    <scope>NUCLEOTIDE SEQUENCE [LARGE SCALE GENOMIC DNA]</scope>
    <source>
        <strain evidence="2">Houghton</strain>
    </source>
</reference>
<dbReference type="AlphaFoldDB" id="U6G370"/>
<gene>
    <name evidence="2" type="ORF">EPH_0001030</name>
</gene>
<accession>U6G370</accession>
<dbReference type="OrthoDB" id="346749at2759"/>
<feature type="region of interest" description="Disordered" evidence="1">
    <location>
        <begin position="50"/>
        <end position="69"/>
    </location>
</feature>
<reference evidence="2" key="1">
    <citation type="submission" date="2013-10" db="EMBL/GenBank/DDBJ databases">
        <title>Genomic analysis of the causative agents of coccidiosis in chickens.</title>
        <authorList>
            <person name="Reid A.J."/>
            <person name="Blake D."/>
            <person name="Billington K."/>
            <person name="Browne H."/>
            <person name="Dunn M."/>
            <person name="Hung S."/>
            <person name="Kawahara F."/>
            <person name="Miranda-Saavedra D."/>
            <person name="Mourier T."/>
            <person name="Nagra H."/>
            <person name="Otto T.D."/>
            <person name="Rawlings N."/>
            <person name="Sanchez A."/>
            <person name="Sanders M."/>
            <person name="Subramaniam C."/>
            <person name="Tay Y."/>
            <person name="Dear P."/>
            <person name="Doerig C."/>
            <person name="Gruber A."/>
            <person name="Parkinson J."/>
            <person name="Shirley M."/>
            <person name="Wan K.L."/>
            <person name="Berriman M."/>
            <person name="Tomley F."/>
            <person name="Pain A."/>
        </authorList>
    </citation>
    <scope>NUCLEOTIDE SEQUENCE [LARGE SCALE GENOMIC DNA]</scope>
    <source>
        <strain evidence="2">Houghton</strain>
    </source>
</reference>
<protein>
    <submittedName>
        <fullName evidence="2">Uncharacterized protein</fullName>
    </submittedName>
</protein>
<dbReference type="Proteomes" id="UP000018201">
    <property type="component" value="Unassembled WGS sequence"/>
</dbReference>
<proteinExistence type="predicted"/>
<feature type="region of interest" description="Disordered" evidence="1">
    <location>
        <begin position="153"/>
        <end position="179"/>
    </location>
</feature>